<dbReference type="InterPro" id="IPR027417">
    <property type="entry name" value="P-loop_NTPase"/>
</dbReference>
<dbReference type="PANTHER" id="PTHR19858:SF0">
    <property type="entry name" value="PERIODIC TRYPTOPHAN PROTEIN 2 HOMOLOG"/>
    <property type="match status" value="1"/>
</dbReference>
<dbReference type="PROSITE" id="PS51192">
    <property type="entry name" value="HELICASE_ATP_BIND_1"/>
    <property type="match status" value="1"/>
</dbReference>
<reference evidence="3" key="2">
    <citation type="submission" date="2022-06" db="UniProtKB">
        <authorList>
            <consortium name="EnsemblMetazoa"/>
        </authorList>
    </citation>
    <scope>IDENTIFICATION</scope>
    <source>
        <strain evidence="3">DF5081</strain>
    </source>
</reference>
<sequence length="410" mass="45901">MSEAVFMNVYRTIYIWSFETGHLLDILSGHESAISSLDIHSNYILSGSWDRTVKVWTIVDSQAESVELSHEALDVKFSPSGELFAVLSSDGVITFFEPKDMLNLGTIDTKLDVDPARGSRDVITRQSSAKSKMFTKIRFSPDGNLILAGGESNNFCLYSVPDKMILRKFKITENRSLDGVVLDFNRRNFTEFGNMNLVDTSDDDDDEEIGNKMSIKVKCFIFITKPQDCKKKNSKLNIFQTSRFSEPTEIQSAVLPAAVRDRQDILGAAETGSGKTLAFGIPLVARLLEKDDEESQEASGPRALIIAPTRELVIQIMKHITALIAHTELKATSIVGGLAQVKQERVISQRRPDIIVATPGRLWAMMQEAETASYLSKWSDLKCLVVDETDRMVEEGYFNELTHILHKVHE</sequence>
<accession>A0A8R1IQY6</accession>
<dbReference type="PROSITE" id="PS50294">
    <property type="entry name" value="WD_REPEATS_REGION"/>
    <property type="match status" value="1"/>
</dbReference>
<dbReference type="Proteomes" id="UP000005237">
    <property type="component" value="Unassembled WGS sequence"/>
</dbReference>
<name>A0A8R1IQY6_CAEJA</name>
<dbReference type="PANTHER" id="PTHR19858">
    <property type="entry name" value="WD40 REPEAT PROTEIN"/>
    <property type="match status" value="1"/>
</dbReference>
<evidence type="ECO:0000313" key="4">
    <source>
        <dbReference type="Proteomes" id="UP000005237"/>
    </source>
</evidence>
<keyword evidence="1" id="KW-0853">WD repeat</keyword>
<organism evidence="3 4">
    <name type="scientific">Caenorhabditis japonica</name>
    <dbReference type="NCBI Taxonomy" id="281687"/>
    <lineage>
        <taxon>Eukaryota</taxon>
        <taxon>Metazoa</taxon>
        <taxon>Ecdysozoa</taxon>
        <taxon>Nematoda</taxon>
        <taxon>Chromadorea</taxon>
        <taxon>Rhabditida</taxon>
        <taxon>Rhabditina</taxon>
        <taxon>Rhabditomorpha</taxon>
        <taxon>Rhabditoidea</taxon>
        <taxon>Rhabditidae</taxon>
        <taxon>Peloderinae</taxon>
        <taxon>Caenorhabditis</taxon>
    </lineage>
</organism>
<dbReference type="GO" id="GO:0005524">
    <property type="term" value="F:ATP binding"/>
    <property type="evidence" value="ECO:0007669"/>
    <property type="project" value="InterPro"/>
</dbReference>
<dbReference type="GO" id="GO:0000462">
    <property type="term" value="P:maturation of SSU-rRNA from tricistronic rRNA transcript (SSU-rRNA, 5.8S rRNA, LSU-rRNA)"/>
    <property type="evidence" value="ECO:0007669"/>
    <property type="project" value="TreeGrafter"/>
</dbReference>
<dbReference type="GO" id="GO:0034388">
    <property type="term" value="C:Pwp2p-containing subcomplex of 90S preribosome"/>
    <property type="evidence" value="ECO:0007669"/>
    <property type="project" value="TreeGrafter"/>
</dbReference>
<feature type="repeat" description="WD" evidence="1">
    <location>
        <begin position="27"/>
        <end position="66"/>
    </location>
</feature>
<evidence type="ECO:0000313" key="3">
    <source>
        <dbReference type="EnsemblMetazoa" id="CJA41632.1"/>
    </source>
</evidence>
<dbReference type="AlphaFoldDB" id="A0A8R1IQY6"/>
<dbReference type="Gene3D" id="3.40.50.300">
    <property type="entry name" value="P-loop containing nucleotide triphosphate hydrolases"/>
    <property type="match status" value="1"/>
</dbReference>
<dbReference type="SUPFAM" id="SSF52540">
    <property type="entry name" value="P-loop containing nucleoside triphosphate hydrolases"/>
    <property type="match status" value="1"/>
</dbReference>
<dbReference type="InterPro" id="IPR011545">
    <property type="entry name" value="DEAD/DEAH_box_helicase_dom"/>
</dbReference>
<reference evidence="4" key="1">
    <citation type="submission" date="2010-08" db="EMBL/GenBank/DDBJ databases">
        <authorList>
            <consortium name="Caenorhabditis japonica Sequencing Consortium"/>
            <person name="Wilson R.K."/>
        </authorList>
    </citation>
    <scope>NUCLEOTIDE SEQUENCE [LARGE SCALE GENOMIC DNA]</scope>
    <source>
        <strain evidence="4">DF5081</strain>
    </source>
</reference>
<dbReference type="SMART" id="SM00320">
    <property type="entry name" value="WD40"/>
    <property type="match status" value="3"/>
</dbReference>
<keyword evidence="4" id="KW-1185">Reference proteome</keyword>
<dbReference type="InterPro" id="IPR001680">
    <property type="entry name" value="WD40_rpt"/>
</dbReference>
<dbReference type="EnsemblMetazoa" id="CJA41632.1">
    <property type="protein sequence ID" value="CJA41632.1"/>
    <property type="gene ID" value="WBGene00217480"/>
</dbReference>
<dbReference type="FunFam" id="2.130.10.10:FF:001714">
    <property type="entry name" value="Periodic tryptophan protein 2 homolog"/>
    <property type="match status" value="1"/>
</dbReference>
<dbReference type="InterPro" id="IPR014001">
    <property type="entry name" value="Helicase_ATP-bd"/>
</dbReference>
<dbReference type="Gene3D" id="2.130.10.10">
    <property type="entry name" value="YVTN repeat-like/Quinoprotein amine dehydrogenase"/>
    <property type="match status" value="1"/>
</dbReference>
<dbReference type="PROSITE" id="PS50082">
    <property type="entry name" value="WD_REPEATS_2"/>
    <property type="match status" value="1"/>
</dbReference>
<feature type="domain" description="Helicase ATP-binding" evidence="2">
    <location>
        <begin position="256"/>
        <end position="410"/>
    </location>
</feature>
<protein>
    <recommendedName>
        <fullName evidence="2">Helicase ATP-binding domain-containing protein</fullName>
    </recommendedName>
</protein>
<dbReference type="InterPro" id="IPR027145">
    <property type="entry name" value="PWP2"/>
</dbReference>
<dbReference type="GO" id="GO:0003676">
    <property type="term" value="F:nucleic acid binding"/>
    <property type="evidence" value="ECO:0007669"/>
    <property type="project" value="InterPro"/>
</dbReference>
<proteinExistence type="predicted"/>
<dbReference type="GO" id="GO:0000028">
    <property type="term" value="P:ribosomal small subunit assembly"/>
    <property type="evidence" value="ECO:0007669"/>
    <property type="project" value="TreeGrafter"/>
</dbReference>
<dbReference type="InterPro" id="IPR015943">
    <property type="entry name" value="WD40/YVTN_repeat-like_dom_sf"/>
</dbReference>
<dbReference type="Pfam" id="PF00400">
    <property type="entry name" value="WD40"/>
    <property type="match status" value="2"/>
</dbReference>
<dbReference type="GO" id="GO:0032040">
    <property type="term" value="C:small-subunit processome"/>
    <property type="evidence" value="ECO:0007669"/>
    <property type="project" value="TreeGrafter"/>
</dbReference>
<dbReference type="InterPro" id="IPR036322">
    <property type="entry name" value="WD40_repeat_dom_sf"/>
</dbReference>
<evidence type="ECO:0000256" key="1">
    <source>
        <dbReference type="PROSITE-ProRule" id="PRU00221"/>
    </source>
</evidence>
<dbReference type="Pfam" id="PF00270">
    <property type="entry name" value="DEAD"/>
    <property type="match status" value="1"/>
</dbReference>
<dbReference type="SMART" id="SM00487">
    <property type="entry name" value="DEXDc"/>
    <property type="match status" value="1"/>
</dbReference>
<dbReference type="SUPFAM" id="SSF50978">
    <property type="entry name" value="WD40 repeat-like"/>
    <property type="match status" value="1"/>
</dbReference>
<evidence type="ECO:0000259" key="2">
    <source>
        <dbReference type="PROSITE" id="PS51192"/>
    </source>
</evidence>